<organism evidence="1 2">
    <name type="scientific">Oryzicola mucosus</name>
    <dbReference type="NCBI Taxonomy" id="2767425"/>
    <lineage>
        <taxon>Bacteria</taxon>
        <taxon>Pseudomonadati</taxon>
        <taxon>Pseudomonadota</taxon>
        <taxon>Alphaproteobacteria</taxon>
        <taxon>Hyphomicrobiales</taxon>
        <taxon>Phyllobacteriaceae</taxon>
        <taxon>Oryzicola</taxon>
    </lineage>
</organism>
<comment type="caution">
    <text evidence="1">The sequence shown here is derived from an EMBL/GenBank/DDBJ whole genome shotgun (WGS) entry which is preliminary data.</text>
</comment>
<gene>
    <name evidence="1" type="ORF">ICI42_03800</name>
</gene>
<dbReference type="EMBL" id="JACVVX010000001">
    <property type="protein sequence ID" value="MBD0413773.1"/>
    <property type="molecule type" value="Genomic_DNA"/>
</dbReference>
<accession>A0A8J6U133</accession>
<evidence type="ECO:0000313" key="2">
    <source>
        <dbReference type="Proteomes" id="UP000643405"/>
    </source>
</evidence>
<dbReference type="RefSeq" id="WP_188163180.1">
    <property type="nucleotide sequence ID" value="NZ_JACVVX010000001.1"/>
</dbReference>
<reference evidence="1" key="1">
    <citation type="submission" date="2020-09" db="EMBL/GenBank/DDBJ databases">
        <title>Genome seq and assembly of Tianweitania sp.</title>
        <authorList>
            <person name="Chhetri G."/>
        </authorList>
    </citation>
    <scope>NUCLEOTIDE SEQUENCE</scope>
    <source>
        <strain evidence="1">Rool2</strain>
    </source>
</reference>
<evidence type="ECO:0000313" key="1">
    <source>
        <dbReference type="EMBL" id="MBD0413773.1"/>
    </source>
</evidence>
<sequence length="208" mass="23593">MPNNLVSFRKFLQTGRLGPISADMTLMDVARVLGGPDRFILSSDQTVPLYWCYNKLEISFAEDVPHRIEWFQIEYADCLDGDFEVIVDDMLAMTLDGFDNATKPSEFLLQDVWSPNDTIVTLRAISDDILLNIKSGPIRIYFRVDTDFLQGSDAGHYLRSNRLEDVVRTIDTRTQLDSIYSYSSSDQDFKASDATSINGATYLAALYR</sequence>
<name>A0A8J6U133_9HYPH</name>
<dbReference type="AlphaFoldDB" id="A0A8J6U133"/>
<proteinExistence type="predicted"/>
<dbReference type="Proteomes" id="UP000643405">
    <property type="component" value="Unassembled WGS sequence"/>
</dbReference>
<protein>
    <submittedName>
        <fullName evidence="1">Uncharacterized protein</fullName>
    </submittedName>
</protein>
<keyword evidence="2" id="KW-1185">Reference proteome</keyword>